<dbReference type="Proteomes" id="UP000236333">
    <property type="component" value="Unassembled WGS sequence"/>
</dbReference>
<evidence type="ECO:0000313" key="3">
    <source>
        <dbReference type="Proteomes" id="UP000236333"/>
    </source>
</evidence>
<sequence>MASGGVASPTDRLTNTQFSTDELVAIVEEAAAAGTYVAAHAYTPKAIERALHCGVRSIEHGNYLDEDTARLMAAKKAILVPTLVTYQELARGGAAAGMPQELVAKVGDALEAGLKSLAVAHNAGVQMAFGSDLLGDLHPAQGLEFELRSRVLPAADVIRSATTTCAELFGMQYSLGHVRPGYAADLLLLAPGADPLADPAVLAAPGGRAVAAVFKAGLLAKAPAVAALQGRGGSEGQVQEAEAEAGAGGEWGVWAALNERLFPAAAW</sequence>
<dbReference type="Gene3D" id="3.20.20.140">
    <property type="entry name" value="Metal-dependent hydrolases"/>
    <property type="match status" value="1"/>
</dbReference>
<organism evidence="2 3">
    <name type="scientific">Tetrabaena socialis</name>
    <dbReference type="NCBI Taxonomy" id="47790"/>
    <lineage>
        <taxon>Eukaryota</taxon>
        <taxon>Viridiplantae</taxon>
        <taxon>Chlorophyta</taxon>
        <taxon>core chlorophytes</taxon>
        <taxon>Chlorophyceae</taxon>
        <taxon>CS clade</taxon>
        <taxon>Chlamydomonadales</taxon>
        <taxon>Tetrabaenaceae</taxon>
        <taxon>Tetrabaena</taxon>
    </lineage>
</organism>
<dbReference type="InterPro" id="IPR006680">
    <property type="entry name" value="Amidohydro-rel"/>
</dbReference>
<accession>A0A2J8AAD4</accession>
<dbReference type="InterPro" id="IPR051781">
    <property type="entry name" value="Metallo-dep_Hydrolase"/>
</dbReference>
<dbReference type="GO" id="GO:0016810">
    <property type="term" value="F:hydrolase activity, acting on carbon-nitrogen (but not peptide) bonds"/>
    <property type="evidence" value="ECO:0007669"/>
    <property type="project" value="InterPro"/>
</dbReference>
<feature type="domain" description="Amidohydrolase-related" evidence="1">
    <location>
        <begin position="2"/>
        <end position="217"/>
    </location>
</feature>
<dbReference type="PANTHER" id="PTHR43135">
    <property type="entry name" value="ALPHA-D-RIBOSE 1-METHYLPHOSPHONATE 5-TRIPHOSPHATE DIPHOSPHATASE"/>
    <property type="match status" value="1"/>
</dbReference>
<keyword evidence="3" id="KW-1185">Reference proteome</keyword>
<dbReference type="PANTHER" id="PTHR43135:SF3">
    <property type="entry name" value="ALPHA-D-RIBOSE 1-METHYLPHOSPHONATE 5-TRIPHOSPHATE DIPHOSPHATASE"/>
    <property type="match status" value="1"/>
</dbReference>
<dbReference type="SUPFAM" id="SSF51338">
    <property type="entry name" value="Composite domain of metallo-dependent hydrolases"/>
    <property type="match status" value="1"/>
</dbReference>
<dbReference type="InterPro" id="IPR032466">
    <property type="entry name" value="Metal_Hydrolase"/>
</dbReference>
<comment type="caution">
    <text evidence="2">The sequence shown here is derived from an EMBL/GenBank/DDBJ whole genome shotgun (WGS) entry which is preliminary data.</text>
</comment>
<protein>
    <recommendedName>
        <fullName evidence="1">Amidohydrolase-related domain-containing protein</fullName>
    </recommendedName>
</protein>
<dbReference type="AlphaFoldDB" id="A0A2J8AAD4"/>
<dbReference type="SUPFAM" id="SSF51556">
    <property type="entry name" value="Metallo-dependent hydrolases"/>
    <property type="match status" value="1"/>
</dbReference>
<dbReference type="EMBL" id="PGGS01000089">
    <property type="protein sequence ID" value="PNH09477.1"/>
    <property type="molecule type" value="Genomic_DNA"/>
</dbReference>
<dbReference type="OrthoDB" id="194468at2759"/>
<evidence type="ECO:0000313" key="2">
    <source>
        <dbReference type="EMBL" id="PNH09477.1"/>
    </source>
</evidence>
<proteinExistence type="predicted"/>
<gene>
    <name evidence="2" type="ORF">TSOC_003913</name>
</gene>
<evidence type="ECO:0000259" key="1">
    <source>
        <dbReference type="Pfam" id="PF01979"/>
    </source>
</evidence>
<name>A0A2J8AAD4_9CHLO</name>
<dbReference type="Pfam" id="PF01979">
    <property type="entry name" value="Amidohydro_1"/>
    <property type="match status" value="1"/>
</dbReference>
<dbReference type="InterPro" id="IPR011059">
    <property type="entry name" value="Metal-dep_hydrolase_composite"/>
</dbReference>
<reference evidence="2 3" key="1">
    <citation type="journal article" date="2017" name="Mol. Biol. Evol.">
        <title>The 4-celled Tetrabaena socialis nuclear genome reveals the essential components for genetic control of cell number at the origin of multicellularity in the volvocine lineage.</title>
        <authorList>
            <person name="Featherston J."/>
            <person name="Arakaki Y."/>
            <person name="Hanschen E.R."/>
            <person name="Ferris P.J."/>
            <person name="Michod R.E."/>
            <person name="Olson B.J.S.C."/>
            <person name="Nozaki H."/>
            <person name="Durand P.M."/>
        </authorList>
    </citation>
    <scope>NUCLEOTIDE SEQUENCE [LARGE SCALE GENOMIC DNA]</scope>
    <source>
        <strain evidence="2 3">NIES-571</strain>
    </source>
</reference>